<reference evidence="3" key="1">
    <citation type="submission" date="2017-01" db="EMBL/GenBank/DDBJ databases">
        <title>Comparative genomics of anhydrobiosis in the tardigrade Hypsibius dujardini.</title>
        <authorList>
            <person name="Yoshida Y."/>
            <person name="Koutsovoulos G."/>
            <person name="Laetsch D."/>
            <person name="Stevens L."/>
            <person name="Kumar S."/>
            <person name="Horikawa D."/>
            <person name="Ishino K."/>
            <person name="Komine S."/>
            <person name="Tomita M."/>
            <person name="Blaxter M."/>
            <person name="Arakawa K."/>
        </authorList>
    </citation>
    <scope>NUCLEOTIDE SEQUENCE [LARGE SCALE GENOMIC DNA]</scope>
    <source>
        <strain evidence="3">Z151</strain>
    </source>
</reference>
<evidence type="ECO:0000313" key="3">
    <source>
        <dbReference type="Proteomes" id="UP000192578"/>
    </source>
</evidence>
<evidence type="ECO:0000313" key="2">
    <source>
        <dbReference type="EMBL" id="OQV16052.1"/>
    </source>
</evidence>
<protein>
    <submittedName>
        <fullName evidence="2">Uncharacterized protein</fullName>
    </submittedName>
</protein>
<feature type="compositionally biased region" description="Low complexity" evidence="1">
    <location>
        <begin position="18"/>
        <end position="30"/>
    </location>
</feature>
<name>A0A1W0WLJ3_HYPEX</name>
<feature type="region of interest" description="Disordered" evidence="1">
    <location>
        <begin position="248"/>
        <end position="307"/>
    </location>
</feature>
<dbReference type="AlphaFoldDB" id="A0A1W0WLJ3"/>
<accession>A0A1W0WLJ3</accession>
<dbReference type="EMBL" id="MTYJ01000079">
    <property type="protein sequence ID" value="OQV16052.1"/>
    <property type="molecule type" value="Genomic_DNA"/>
</dbReference>
<dbReference type="OrthoDB" id="10440880at2759"/>
<evidence type="ECO:0000256" key="1">
    <source>
        <dbReference type="SAM" id="MobiDB-lite"/>
    </source>
</evidence>
<keyword evidence="3" id="KW-1185">Reference proteome</keyword>
<comment type="caution">
    <text evidence="2">The sequence shown here is derived from an EMBL/GenBank/DDBJ whole genome shotgun (WGS) entry which is preliminary data.</text>
</comment>
<gene>
    <name evidence="2" type="ORF">BV898_09822</name>
</gene>
<dbReference type="Proteomes" id="UP000192578">
    <property type="component" value="Unassembled WGS sequence"/>
</dbReference>
<feature type="compositionally biased region" description="Polar residues" evidence="1">
    <location>
        <begin position="73"/>
        <end position="82"/>
    </location>
</feature>
<sequence>MAGCPVNYSAEPEPRRPAQQQQQQQQPTQAQQIQTAQAQIAGQQQMFQQNPNEVLQGAGVGAGPAHHHPQMTDGFNNAQHRNSLLVPTPNIGGPPSGGLPLEHPGPPQQGGDYGGLHPPYPQPPMGLQMPVGQGPFYGPASNPMFRVRRPGPSKWRRRNVTTTSIHVDGRITDTEIKLKVSGELPLWFKQKRAVYTKHMLHLFFSGVCAFIAPTHIYFLKVLEVDKGESPKHIRISYSQVMFVKLEGHEKKGKKGKKGKKPNKSKSKTKGKSPQPHGSKDHLHAVSSTGSHQPHLSAHSHLGDHDPNITFYSQDAGDAFIKTGNKGETHVLMDHFGIQKRQPANCVCKDPTIPCKCFVEARRVILEDPSAYLQFTGTSG</sequence>
<proteinExistence type="predicted"/>
<feature type="region of interest" description="Disordered" evidence="1">
    <location>
        <begin position="1"/>
        <end position="30"/>
    </location>
</feature>
<feature type="compositionally biased region" description="Basic residues" evidence="1">
    <location>
        <begin position="250"/>
        <end position="270"/>
    </location>
</feature>
<feature type="region of interest" description="Disordered" evidence="1">
    <location>
        <begin position="55"/>
        <end position="124"/>
    </location>
</feature>
<organism evidence="2 3">
    <name type="scientific">Hypsibius exemplaris</name>
    <name type="common">Freshwater tardigrade</name>
    <dbReference type="NCBI Taxonomy" id="2072580"/>
    <lineage>
        <taxon>Eukaryota</taxon>
        <taxon>Metazoa</taxon>
        <taxon>Ecdysozoa</taxon>
        <taxon>Tardigrada</taxon>
        <taxon>Eutardigrada</taxon>
        <taxon>Parachela</taxon>
        <taxon>Hypsibioidea</taxon>
        <taxon>Hypsibiidae</taxon>
        <taxon>Hypsibius</taxon>
    </lineage>
</organism>